<reference evidence="1" key="1">
    <citation type="submission" date="2025-08" db="UniProtKB">
        <authorList>
            <consortium name="Ensembl"/>
        </authorList>
    </citation>
    <scope>IDENTIFICATION</scope>
</reference>
<name>A0A3B4TVA9_SERDU</name>
<evidence type="ECO:0000313" key="1">
    <source>
        <dbReference type="Ensembl" id="ENSSDUP00000009943.1"/>
    </source>
</evidence>
<dbReference type="OMA" id="CPVTQLS"/>
<protein>
    <submittedName>
        <fullName evidence="1">Uncharacterized protein</fullName>
    </submittedName>
</protein>
<accession>A0A3B4TVA9</accession>
<evidence type="ECO:0000313" key="2">
    <source>
        <dbReference type="Proteomes" id="UP000261420"/>
    </source>
</evidence>
<reference evidence="1" key="2">
    <citation type="submission" date="2025-09" db="UniProtKB">
        <authorList>
            <consortium name="Ensembl"/>
        </authorList>
    </citation>
    <scope>IDENTIFICATION</scope>
</reference>
<organism evidence="1 2">
    <name type="scientific">Seriola dumerili</name>
    <name type="common">Greater amberjack</name>
    <name type="synonym">Caranx dumerili</name>
    <dbReference type="NCBI Taxonomy" id="41447"/>
    <lineage>
        <taxon>Eukaryota</taxon>
        <taxon>Metazoa</taxon>
        <taxon>Chordata</taxon>
        <taxon>Craniata</taxon>
        <taxon>Vertebrata</taxon>
        <taxon>Euteleostomi</taxon>
        <taxon>Actinopterygii</taxon>
        <taxon>Neopterygii</taxon>
        <taxon>Teleostei</taxon>
        <taxon>Neoteleostei</taxon>
        <taxon>Acanthomorphata</taxon>
        <taxon>Carangaria</taxon>
        <taxon>Carangiformes</taxon>
        <taxon>Carangidae</taxon>
        <taxon>Seriola</taxon>
    </lineage>
</organism>
<keyword evidence="2" id="KW-1185">Reference proteome</keyword>
<dbReference type="Ensembl" id="ENSSDUT00000010135.1">
    <property type="protein sequence ID" value="ENSSDUP00000009943.1"/>
    <property type="gene ID" value="ENSSDUG00000007308.1"/>
</dbReference>
<proteinExistence type="predicted"/>
<dbReference type="AlphaFoldDB" id="A0A3B4TVA9"/>
<dbReference type="Proteomes" id="UP000261420">
    <property type="component" value="Unplaced"/>
</dbReference>
<sequence length="84" mass="8960">QRPLPVCLLQCPRSAGPLPAAEPPRMNTASSSTICTRQSSAVCPVTQLSEVIESRISHLKGASFCFDDTCALPSLWMEDGAVID</sequence>